<evidence type="ECO:0000256" key="1">
    <source>
        <dbReference type="ARBA" id="ARBA00006484"/>
    </source>
</evidence>
<evidence type="ECO:0000256" key="2">
    <source>
        <dbReference type="ARBA" id="ARBA00023002"/>
    </source>
</evidence>
<dbReference type="EMBL" id="CP131060">
    <property type="protein sequence ID" value="WNY25211.1"/>
    <property type="molecule type" value="Genomic_DNA"/>
</dbReference>
<keyword evidence="2" id="KW-0560">Oxidoreductase</keyword>
<protein>
    <recommendedName>
        <fullName evidence="5">SDR family NAD(P)-dependent oxidoreductase</fullName>
    </recommendedName>
</protein>
<gene>
    <name evidence="3" type="ORF">MsAc7_07570</name>
</gene>
<dbReference type="PANTHER" id="PTHR24320:SF152">
    <property type="entry name" value="SHORT-CHAIN DEHYDROGENASE_REDUCTASE FAMILY PROTEIN"/>
    <property type="match status" value="1"/>
</dbReference>
<dbReference type="Pfam" id="PF00106">
    <property type="entry name" value="adh_short"/>
    <property type="match status" value="1"/>
</dbReference>
<sequence>MNTVVITGANSGLGYECAKNILMSGGEYHIVMACRDSEKARVAQTALVNETGADSKNIHVMELDLSSLQSVRDFSKEFMARSLPPLYAVVCNAGIAGTRSGKTVDGYELVFGTNHLGHFLLTNLLLPSFTEKGRIAVVSSDMHNPPGGISYPGANVLADPEADIGNRYPLSKLCNLYFTYALSRKLADLKKPITVNALNPGLMPETNLSAGYKGRFTKEYLESVKDMMGSLSESSKALAAMVTEPYFGTVTAKYNDRGRVVPSSELSYNIENQNDLWETSVRLTGLKSRETFPELVNGK</sequence>
<dbReference type="SUPFAM" id="SSF51735">
    <property type="entry name" value="NAD(P)-binding Rossmann-fold domains"/>
    <property type="match status" value="1"/>
</dbReference>
<keyword evidence="4" id="KW-1185">Reference proteome</keyword>
<dbReference type="PANTHER" id="PTHR24320">
    <property type="entry name" value="RETINOL DEHYDROGENASE"/>
    <property type="match status" value="1"/>
</dbReference>
<organism evidence="3 4">
    <name type="scientific">Methanolapillus millepedarum</name>
    <dbReference type="NCBI Taxonomy" id="3028296"/>
    <lineage>
        <taxon>Archaea</taxon>
        <taxon>Methanobacteriati</taxon>
        <taxon>Methanobacteriota</taxon>
        <taxon>Stenosarchaea group</taxon>
        <taxon>Methanomicrobia</taxon>
        <taxon>Methanosarcinales</taxon>
        <taxon>Methanosarcinaceae</taxon>
        <taxon>Methanolapillus</taxon>
    </lineage>
</organism>
<dbReference type="Gene3D" id="3.40.50.720">
    <property type="entry name" value="NAD(P)-binding Rossmann-like Domain"/>
    <property type="match status" value="1"/>
</dbReference>
<dbReference type="GeneID" id="89229866"/>
<accession>A0AA96V3W9</accession>
<dbReference type="RefSeq" id="WP_338103244.1">
    <property type="nucleotide sequence ID" value="NZ_CP131060.1"/>
</dbReference>
<dbReference type="PRINTS" id="PR00081">
    <property type="entry name" value="GDHRDH"/>
</dbReference>
<dbReference type="InterPro" id="IPR036291">
    <property type="entry name" value="NAD(P)-bd_dom_sf"/>
</dbReference>
<comment type="similarity">
    <text evidence="1">Belongs to the short-chain dehydrogenases/reductases (SDR) family.</text>
</comment>
<dbReference type="AlphaFoldDB" id="A0AA96V3W9"/>
<evidence type="ECO:0000313" key="3">
    <source>
        <dbReference type="EMBL" id="WNY25211.1"/>
    </source>
</evidence>
<evidence type="ECO:0000313" key="4">
    <source>
        <dbReference type="Proteomes" id="UP001303587"/>
    </source>
</evidence>
<name>A0AA96V3W9_9EURY</name>
<reference evidence="3 4" key="1">
    <citation type="submission" date="2023-07" db="EMBL/GenBank/DDBJ databases">
        <title>Closed genoem sequence of Methanosarcinaceae archaeon Ac7.</title>
        <authorList>
            <person name="Poehlein A."/>
            <person name="Protasov E."/>
            <person name="Platt K."/>
            <person name="Reeh H."/>
            <person name="Daniel R."/>
            <person name="Brune A."/>
        </authorList>
    </citation>
    <scope>NUCLEOTIDE SEQUENCE [LARGE SCALE GENOMIC DNA]</scope>
    <source>
        <strain evidence="3 4">Ac7</strain>
    </source>
</reference>
<evidence type="ECO:0008006" key="5">
    <source>
        <dbReference type="Google" id="ProtNLM"/>
    </source>
</evidence>
<dbReference type="InterPro" id="IPR002347">
    <property type="entry name" value="SDR_fam"/>
</dbReference>
<dbReference type="Proteomes" id="UP001303587">
    <property type="component" value="Chromosome"/>
</dbReference>
<dbReference type="GO" id="GO:0016491">
    <property type="term" value="F:oxidoreductase activity"/>
    <property type="evidence" value="ECO:0007669"/>
    <property type="project" value="UniProtKB-KW"/>
</dbReference>
<proteinExistence type="inferred from homology"/>